<comment type="cofactor">
    <cofactor evidence="1">
        <name>Mg(2+)</name>
        <dbReference type="ChEBI" id="CHEBI:18420"/>
    </cofactor>
</comment>
<evidence type="ECO:0000256" key="7">
    <source>
        <dbReference type="ARBA" id="ARBA00022989"/>
    </source>
</evidence>
<evidence type="ECO:0000256" key="8">
    <source>
        <dbReference type="ARBA" id="ARBA00023136"/>
    </source>
</evidence>
<evidence type="ECO:0000256" key="1">
    <source>
        <dbReference type="ARBA" id="ARBA00001946"/>
    </source>
</evidence>
<feature type="transmembrane region" description="Helical" evidence="9">
    <location>
        <begin position="81"/>
        <end position="106"/>
    </location>
</feature>
<evidence type="ECO:0000256" key="9">
    <source>
        <dbReference type="SAM" id="Phobius"/>
    </source>
</evidence>
<name>A0A9W9U084_9EURO</name>
<keyword evidence="8 9" id="KW-0472">Membrane</keyword>
<dbReference type="InterPro" id="IPR000537">
    <property type="entry name" value="UbiA_prenyltransferase"/>
</dbReference>
<comment type="pathway">
    <text evidence="3">Secondary metabolite biosynthesis; terpenoid biosynthesis.</text>
</comment>
<dbReference type="InterPro" id="IPR029063">
    <property type="entry name" value="SAM-dependent_MTases_sf"/>
</dbReference>
<keyword evidence="5" id="KW-0808">Transferase</keyword>
<dbReference type="EMBL" id="JAPZBO010000009">
    <property type="protein sequence ID" value="KAJ5302488.1"/>
    <property type="molecule type" value="Genomic_DNA"/>
</dbReference>
<proteinExistence type="inferred from homology"/>
<dbReference type="Gene3D" id="1.10.357.140">
    <property type="entry name" value="UbiA prenyltransferase"/>
    <property type="match status" value="1"/>
</dbReference>
<keyword evidence="6 9" id="KW-0812">Transmembrane</keyword>
<evidence type="ECO:0000313" key="10">
    <source>
        <dbReference type="EMBL" id="KAJ5302488.1"/>
    </source>
</evidence>
<dbReference type="SUPFAM" id="SSF53335">
    <property type="entry name" value="S-adenosyl-L-methionine-dependent methyltransferases"/>
    <property type="match status" value="1"/>
</dbReference>
<dbReference type="PANTHER" id="PTHR11048:SF39">
    <property type="entry name" value="POLYPRENYL TRANSFERASE AUSN"/>
    <property type="match status" value="1"/>
</dbReference>
<organism evidence="10 11">
    <name type="scientific">Penicillium atrosanguineum</name>
    <dbReference type="NCBI Taxonomy" id="1132637"/>
    <lineage>
        <taxon>Eukaryota</taxon>
        <taxon>Fungi</taxon>
        <taxon>Dikarya</taxon>
        <taxon>Ascomycota</taxon>
        <taxon>Pezizomycotina</taxon>
        <taxon>Eurotiomycetes</taxon>
        <taxon>Eurotiomycetidae</taxon>
        <taxon>Eurotiales</taxon>
        <taxon>Aspergillaceae</taxon>
        <taxon>Penicillium</taxon>
    </lineage>
</organism>
<dbReference type="InterPro" id="IPR039653">
    <property type="entry name" value="Prenyltransferase"/>
</dbReference>
<feature type="transmembrane region" description="Helical" evidence="9">
    <location>
        <begin position="194"/>
        <end position="217"/>
    </location>
</feature>
<comment type="similarity">
    <text evidence="4">Belongs to the UbiA prenyltransferase family.</text>
</comment>
<comment type="subcellular location">
    <subcellularLocation>
        <location evidence="2">Membrane</location>
        <topology evidence="2">Multi-pass membrane protein</topology>
    </subcellularLocation>
</comment>
<evidence type="ECO:0000256" key="4">
    <source>
        <dbReference type="ARBA" id="ARBA00005985"/>
    </source>
</evidence>
<gene>
    <name evidence="10" type="ORF">N7476_009287</name>
</gene>
<dbReference type="Proteomes" id="UP001147746">
    <property type="component" value="Unassembled WGS sequence"/>
</dbReference>
<keyword evidence="11" id="KW-1185">Reference proteome</keyword>
<dbReference type="CDD" id="cd13959">
    <property type="entry name" value="PT_UbiA_COQ2"/>
    <property type="match status" value="1"/>
</dbReference>
<comment type="caution">
    <text evidence="10">The sequence shown here is derived from an EMBL/GenBank/DDBJ whole genome shotgun (WGS) entry which is preliminary data.</text>
</comment>
<feature type="transmembrane region" description="Helical" evidence="9">
    <location>
        <begin position="112"/>
        <end position="130"/>
    </location>
</feature>
<reference evidence="10" key="2">
    <citation type="journal article" date="2023" name="IMA Fungus">
        <title>Comparative genomic study of the Penicillium genus elucidates a diverse pangenome and 15 lateral gene transfer events.</title>
        <authorList>
            <person name="Petersen C."/>
            <person name="Sorensen T."/>
            <person name="Nielsen M.R."/>
            <person name="Sondergaard T.E."/>
            <person name="Sorensen J.L."/>
            <person name="Fitzpatrick D.A."/>
            <person name="Frisvad J.C."/>
            <person name="Nielsen K.L."/>
        </authorList>
    </citation>
    <scope>NUCLEOTIDE SEQUENCE</scope>
    <source>
        <strain evidence="10">IBT 21472</strain>
    </source>
</reference>
<dbReference type="FunFam" id="1.20.120.1780:FF:000001">
    <property type="entry name" value="4-hydroxybenzoate octaprenyltransferase"/>
    <property type="match status" value="1"/>
</dbReference>
<evidence type="ECO:0000256" key="3">
    <source>
        <dbReference type="ARBA" id="ARBA00004721"/>
    </source>
</evidence>
<evidence type="ECO:0000256" key="6">
    <source>
        <dbReference type="ARBA" id="ARBA00022692"/>
    </source>
</evidence>
<accession>A0A9W9U084</accession>
<reference evidence="10" key="1">
    <citation type="submission" date="2022-12" db="EMBL/GenBank/DDBJ databases">
        <authorList>
            <person name="Petersen C."/>
        </authorList>
    </citation>
    <scope>NUCLEOTIDE SEQUENCE</scope>
    <source>
        <strain evidence="10">IBT 21472</strain>
    </source>
</reference>
<dbReference type="Pfam" id="PF01040">
    <property type="entry name" value="UbiA"/>
    <property type="match status" value="1"/>
</dbReference>
<dbReference type="GO" id="GO:0008412">
    <property type="term" value="F:4-hydroxybenzoate polyprenyltransferase activity"/>
    <property type="evidence" value="ECO:0007669"/>
    <property type="project" value="TreeGrafter"/>
</dbReference>
<dbReference type="AlphaFoldDB" id="A0A9W9U084"/>
<keyword evidence="7 9" id="KW-1133">Transmembrane helix</keyword>
<evidence type="ECO:0000256" key="2">
    <source>
        <dbReference type="ARBA" id="ARBA00004141"/>
    </source>
</evidence>
<dbReference type="GO" id="GO:0005743">
    <property type="term" value="C:mitochondrial inner membrane"/>
    <property type="evidence" value="ECO:0007669"/>
    <property type="project" value="TreeGrafter"/>
</dbReference>
<protein>
    <submittedName>
        <fullName evidence="10">Uncharacterized protein</fullName>
    </submittedName>
</protein>
<dbReference type="PANTHER" id="PTHR11048">
    <property type="entry name" value="PRENYLTRANSFERASES"/>
    <property type="match status" value="1"/>
</dbReference>
<evidence type="ECO:0000256" key="5">
    <source>
        <dbReference type="ARBA" id="ARBA00022679"/>
    </source>
</evidence>
<dbReference type="Gene3D" id="1.20.120.1780">
    <property type="entry name" value="UbiA prenyltransferase"/>
    <property type="match status" value="1"/>
</dbReference>
<evidence type="ECO:0000313" key="11">
    <source>
        <dbReference type="Proteomes" id="UP001147746"/>
    </source>
</evidence>
<sequence>MPLWSRTCHLHKPCAIVLLVDRRSNRYIASLLSSSPEPVCTWNDAVDKEFDKKVARGCVRPIARGAVTPFQAYPWATLKTVAIVAILFRLPATCMFFVFLSTIYPFAKRVTYYPQFVLGSIFSLAFFTSVRGMDVDPLSKDNFAPSLCFFAANTIWTTIYDTIYAHQDVADDVHVGVKSMAVHLRNSSKLLTSFLALFITGLLALAGALAGFGPLYYIPVVGESAMGLGATSTLVKLAEAKSFLNPVGWPEPPNSPYVGVTTRCYWGVLGEKSPLSAFVEEGGGGAAATQLKPNPRPAAVHEVTITSTQPNMSWPRSQLLEIGDQSWCPSWLHQHEQLSLTKLWNLKVPFWSRGSLATQACEVFKEYLQDPSSYTVLDICAGSGGPTPVLESELNREIEAQGKVPVQFILSDLYPHVEAWQRISKKQQNVSYIETPVDARAVSRLGKEKECRIFNICFHHFSDEDAAGILKSAVESADAFM</sequence>
<dbReference type="InterPro" id="IPR044878">
    <property type="entry name" value="UbiA_sf"/>
</dbReference>
<dbReference type="GO" id="GO:0006744">
    <property type="term" value="P:ubiquinone biosynthetic process"/>
    <property type="evidence" value="ECO:0007669"/>
    <property type="project" value="TreeGrafter"/>
</dbReference>